<feature type="domain" description="DNA mismatch repair proteins mutS family" evidence="9">
    <location>
        <begin position="520"/>
        <end position="627"/>
    </location>
</feature>
<dbReference type="InterPro" id="IPR007861">
    <property type="entry name" value="DNA_mismatch_repair_MutS_clamp"/>
</dbReference>
<dbReference type="Gene3D" id="1.10.1420.10">
    <property type="match status" value="2"/>
</dbReference>
<comment type="similarity">
    <text evidence="1">Belongs to the DNA mismatch repair MutS family.</text>
</comment>
<dbReference type="Gene3D" id="3.30.420.110">
    <property type="entry name" value="MutS, connector domain"/>
    <property type="match status" value="1"/>
</dbReference>
<keyword evidence="11" id="KW-1185">Reference proteome</keyword>
<reference evidence="10" key="1">
    <citation type="submission" date="2022-11" db="EMBL/GenBank/DDBJ databases">
        <title>Centuries of genome instability and evolution in soft-shell clam transmissible cancer (bioRxiv).</title>
        <authorList>
            <person name="Hart S.F.M."/>
            <person name="Yonemitsu M.A."/>
            <person name="Giersch R.M."/>
            <person name="Beal B.F."/>
            <person name="Arriagada G."/>
            <person name="Davis B.W."/>
            <person name="Ostrander E.A."/>
            <person name="Goff S.P."/>
            <person name="Metzger M.J."/>
        </authorList>
    </citation>
    <scope>NUCLEOTIDE SEQUENCE</scope>
    <source>
        <strain evidence="10">MELC-2E11</strain>
        <tissue evidence="10">Siphon/mantle</tissue>
    </source>
</reference>
<dbReference type="InterPro" id="IPR000432">
    <property type="entry name" value="DNA_mismatch_repair_MutS_C"/>
</dbReference>
<feature type="coiled-coil region" evidence="7">
    <location>
        <begin position="372"/>
        <end position="399"/>
    </location>
</feature>
<evidence type="ECO:0000256" key="1">
    <source>
        <dbReference type="ARBA" id="ARBA00006271"/>
    </source>
</evidence>
<dbReference type="Pfam" id="PF00488">
    <property type="entry name" value="MutS_V"/>
    <property type="match status" value="1"/>
</dbReference>
<evidence type="ECO:0000313" key="10">
    <source>
        <dbReference type="EMBL" id="WAR07851.1"/>
    </source>
</evidence>
<evidence type="ECO:0000259" key="8">
    <source>
        <dbReference type="SMART" id="SM00533"/>
    </source>
</evidence>
<evidence type="ECO:0000259" key="9">
    <source>
        <dbReference type="SMART" id="SM00534"/>
    </source>
</evidence>
<name>A0ABY7EGC7_MYAAR</name>
<dbReference type="SUPFAM" id="SSF48334">
    <property type="entry name" value="DNA repair protein MutS, domain III"/>
    <property type="match status" value="1"/>
</dbReference>
<dbReference type="Proteomes" id="UP001164746">
    <property type="component" value="Chromosome 6"/>
</dbReference>
<dbReference type="PIRSF" id="PIRSF005813">
    <property type="entry name" value="MSH2"/>
    <property type="match status" value="1"/>
</dbReference>
<keyword evidence="7" id="KW-0175">Coiled coil</keyword>
<dbReference type="Gene3D" id="3.40.50.300">
    <property type="entry name" value="P-loop containing nucleotide triphosphate hydrolases"/>
    <property type="match status" value="2"/>
</dbReference>
<evidence type="ECO:0000256" key="6">
    <source>
        <dbReference type="ARBA" id="ARBA00023204"/>
    </source>
</evidence>
<gene>
    <name evidence="10" type="ORF">MAR_017809</name>
</gene>
<evidence type="ECO:0000256" key="2">
    <source>
        <dbReference type="ARBA" id="ARBA00022741"/>
    </source>
</evidence>
<evidence type="ECO:0000256" key="7">
    <source>
        <dbReference type="SAM" id="Coils"/>
    </source>
</evidence>
<evidence type="ECO:0000256" key="5">
    <source>
        <dbReference type="ARBA" id="ARBA00023125"/>
    </source>
</evidence>
<dbReference type="SUPFAM" id="SSF52540">
    <property type="entry name" value="P-loop containing nucleoside triphosphate hydrolases"/>
    <property type="match status" value="1"/>
</dbReference>
<dbReference type="Pfam" id="PF05192">
    <property type="entry name" value="MutS_III"/>
    <property type="match status" value="1"/>
</dbReference>
<dbReference type="SMART" id="SM00534">
    <property type="entry name" value="MUTSac"/>
    <property type="match status" value="1"/>
</dbReference>
<dbReference type="InterPro" id="IPR036678">
    <property type="entry name" value="MutS_con_dom_sf"/>
</dbReference>
<dbReference type="PANTHER" id="PTHR11361">
    <property type="entry name" value="DNA MISMATCH REPAIR PROTEIN MUTS FAMILY MEMBER"/>
    <property type="match status" value="1"/>
</dbReference>
<dbReference type="InterPro" id="IPR007696">
    <property type="entry name" value="DNA_mismatch_repair_MutS_core"/>
</dbReference>
<feature type="domain" description="DNA mismatch repair protein MutS core" evidence="8">
    <location>
        <begin position="233"/>
        <end position="540"/>
    </location>
</feature>
<evidence type="ECO:0000313" key="11">
    <source>
        <dbReference type="Proteomes" id="UP001164746"/>
    </source>
</evidence>
<sequence>MALQPNQELKLDLPQEQGFLSYFRSLPEKSSTTLRFFDRTTTSVVKMLGSGERKVESVTLSRMNFESLVRDLLLVRQYRVEVYKNKGGAKNNDWSLGFKASPGNLTQFEDILFGSVDMANSVGVIGVKLAADKALLVQLGPKECLIASSDVSNDGGKLKEVLERSEFSSKDSVQDMNRLLKVKKGEQANAAALDDTNFGQYTLTTFDLGQYMRLDAAAVRALNLLPNTLEGGNKNQSVLGLLNRCRTAQGQRLLGHWVKQPLVDINKIEERLNIVEALVEDTELRQTLYEDQLRKIPDFQRLAKKFQRKKANLQMPYLLETLERTDSQHKTLLMHVFSNPLKEMLMDFAKYQEMVEATMDLSQVENHEFVIKADFDEGLTALKERIDSLEESIKGQMNKVSRDLGLEPNKVLKLESSAQLGYYFRVTLKEEKALRNNKNYITIDTKTNGVRFHNKAMAEYNREYIGAKEEYGEQQKSVVAEVVNIASGYVEPMLLMNDILAQLDVLVSFSQVSTCAPIPYIRPTVGVVVLMAQLGCFVPCSEAEISIVDSILARVGAGDSQLKGVSTFMAEMLETAAILRAEEPQHTMALASPGQSQSVCDQSFGIHVAELAHFPKHVVEFAREKACELEDYQCVSLTGTDLEGDGEPAVKKRKLVKQEGEELISGFLSQVRALPMGSLSDQELEEKVAALKADVLAKNNSYIADILARKA</sequence>
<keyword evidence="3" id="KW-0227">DNA damage</keyword>
<dbReference type="InterPro" id="IPR011184">
    <property type="entry name" value="DNA_mismatch_repair_Msh2"/>
</dbReference>
<dbReference type="PANTHER" id="PTHR11361:SF35">
    <property type="entry name" value="DNA MISMATCH REPAIR PROTEIN MSH2"/>
    <property type="match status" value="1"/>
</dbReference>
<dbReference type="Pfam" id="PF05190">
    <property type="entry name" value="MutS_IV"/>
    <property type="match status" value="1"/>
</dbReference>
<evidence type="ECO:0000256" key="4">
    <source>
        <dbReference type="ARBA" id="ARBA00022840"/>
    </source>
</evidence>
<protein>
    <submittedName>
        <fullName evidence="10">MSH2-like protein</fullName>
    </submittedName>
</protein>
<keyword evidence="4" id="KW-0067">ATP-binding</keyword>
<dbReference type="InterPro" id="IPR036187">
    <property type="entry name" value="DNA_mismatch_repair_MutS_sf"/>
</dbReference>
<proteinExistence type="inferred from homology"/>
<dbReference type="InterPro" id="IPR016151">
    <property type="entry name" value="DNA_mismatch_repair_MutS_N"/>
</dbReference>
<organism evidence="10 11">
    <name type="scientific">Mya arenaria</name>
    <name type="common">Soft-shell clam</name>
    <dbReference type="NCBI Taxonomy" id="6604"/>
    <lineage>
        <taxon>Eukaryota</taxon>
        <taxon>Metazoa</taxon>
        <taxon>Spiralia</taxon>
        <taxon>Lophotrochozoa</taxon>
        <taxon>Mollusca</taxon>
        <taxon>Bivalvia</taxon>
        <taxon>Autobranchia</taxon>
        <taxon>Heteroconchia</taxon>
        <taxon>Euheterodonta</taxon>
        <taxon>Imparidentia</taxon>
        <taxon>Neoheterodontei</taxon>
        <taxon>Myida</taxon>
        <taxon>Myoidea</taxon>
        <taxon>Myidae</taxon>
        <taxon>Mya</taxon>
    </lineage>
</organism>
<keyword evidence="5" id="KW-0238">DNA-binding</keyword>
<evidence type="ECO:0000256" key="3">
    <source>
        <dbReference type="ARBA" id="ARBA00022763"/>
    </source>
</evidence>
<dbReference type="Gene3D" id="3.40.1170.10">
    <property type="entry name" value="DNA repair protein MutS, domain I"/>
    <property type="match status" value="2"/>
</dbReference>
<dbReference type="InterPro" id="IPR045076">
    <property type="entry name" value="MutS"/>
</dbReference>
<dbReference type="InterPro" id="IPR027417">
    <property type="entry name" value="P-loop_NTPase"/>
</dbReference>
<dbReference type="SMART" id="SM00533">
    <property type="entry name" value="MUTSd"/>
    <property type="match status" value="1"/>
</dbReference>
<keyword evidence="2" id="KW-0547">Nucleotide-binding</keyword>
<accession>A0ABY7EGC7</accession>
<keyword evidence="6" id="KW-0234">DNA repair</keyword>
<dbReference type="EMBL" id="CP111017">
    <property type="protein sequence ID" value="WAR07851.1"/>
    <property type="molecule type" value="Genomic_DNA"/>
</dbReference>